<evidence type="ECO:0000259" key="2">
    <source>
        <dbReference type="SMART" id="SM00292"/>
    </source>
</evidence>
<evidence type="ECO:0000256" key="1">
    <source>
        <dbReference type="SAM" id="MobiDB-lite"/>
    </source>
</evidence>
<evidence type="ECO:0000313" key="3">
    <source>
        <dbReference type="EMBL" id="XBN89718.1"/>
    </source>
</evidence>
<dbReference type="PANTHER" id="PTHR15321:SF3">
    <property type="entry name" value="TP53-BINDING PROTEIN 1"/>
    <property type="match status" value="1"/>
</dbReference>
<feature type="domain" description="BRCT" evidence="2">
    <location>
        <begin position="1016"/>
        <end position="1125"/>
    </location>
</feature>
<organism evidence="3">
    <name type="scientific">Locusta migratoria</name>
    <name type="common">Migratory locust</name>
    <dbReference type="NCBI Taxonomy" id="7004"/>
    <lineage>
        <taxon>Eukaryota</taxon>
        <taxon>Metazoa</taxon>
        <taxon>Ecdysozoa</taxon>
        <taxon>Arthropoda</taxon>
        <taxon>Hexapoda</taxon>
        <taxon>Insecta</taxon>
        <taxon>Pterygota</taxon>
        <taxon>Neoptera</taxon>
        <taxon>Polyneoptera</taxon>
        <taxon>Orthoptera</taxon>
        <taxon>Caelifera</taxon>
        <taxon>Acrididea</taxon>
        <taxon>Acridomorpha</taxon>
        <taxon>Acridoidea</taxon>
        <taxon>Acrididae</taxon>
        <taxon>Oedipodinae</taxon>
        <taxon>Locusta</taxon>
    </lineage>
</organism>
<feature type="region of interest" description="Disordered" evidence="1">
    <location>
        <begin position="361"/>
        <end position="473"/>
    </location>
</feature>
<feature type="region of interest" description="Disordered" evidence="1">
    <location>
        <begin position="703"/>
        <end position="755"/>
    </location>
</feature>
<feature type="compositionally biased region" description="Polar residues" evidence="1">
    <location>
        <begin position="570"/>
        <end position="596"/>
    </location>
</feature>
<dbReference type="Pfam" id="PF24680">
    <property type="entry name" value="SH3_Hsr9"/>
    <property type="match status" value="1"/>
</dbReference>
<dbReference type="EMBL" id="OR912217">
    <property type="protein sequence ID" value="XBN89718.1"/>
    <property type="molecule type" value="mRNA"/>
</dbReference>
<name>A0AAU7J8V8_LOCMI</name>
<sequence length="1268" mass="136451">MESSVAVGSNGIDNADPSSSAVANECIKVSAEKQPAVEEDDRKNQCSSKSASVEEERVDVSELHGKEDAINSFPTKDAHEVKVNNSEKATVEDLGKKCDLPTAGKEVVKNETEITLQKKEETSTVEDTVEKNVASTIKDAVEENKTPTIGVLVEEQDKKAATAEEVLNKNEPATVEDISEKNEAAATEDALGKDEAEGEDAPCSQEDMFASEPPSPGIIPCSIGDDVPADHTEECTKDEKMEVEKTADSVGEARACKRQHAESEDDATEMKKSSDADGNLPKRPRHSVEIVFECPKSQEAHDVPVSSSMNKSEEFLDLTGGTEESVHLHYSPSPEYDIPETQFEPDLDPRAPSLATVVIGSDDEDAETTDKTVVTAPVTQCATPSLAVSTGNEDTQDISVPKSQGPDDKQDSVTETCIADTKTEAPVPTCPSPTKENTSVTKDDASFSLPQRSTSPSQQKSTQGIQAPSQGIATARVPVTSSPYADSIPVPQYESLCSSVEHHTPSPASCKHHNTSSAKCPTAKAENTDRVLEMTKDVLLHVQVVLHYRESSKEVVFYEITQCDPVEGMTHSTTAETSSGTPMTDSKTTSPGSVTSVGPFPLALRASTTSSSSSSSLTSAAHLALSNASKRLRSGVEVLNLDFVASAVRKIGPEPMPVPSALFSATRLRTTALPATSNKTTDTADDFKIEDTDNKETICTDRTVTTPVTAEKNLRSTTRKRGKARGGSSRGRSSARGQNRAQPSPLPSEPLTWGTEDASRFKGMLHPGASAFARWTDKRYYSAKLTEKQRDGRWLVAFDDGSVKTVKEEFVIPVETLTKGTLVYATLPDGSCSDGIVSALFVQDNEEQYGVELDDREVIVPRREIFLTEDQARLLLEGATVTLPAPSTPGRLADVDLNNVVAGKRLRTPTHAASGPATPRTPGPSGNSCPNKVSRSSSPSDRGSVSGATTDDAVSVVGVEPESEGCKVVPVATGSSRGKGKVSAKGKGKALFATTNILKESAELDETLGPIPPKDSKMFEGMIFLLTSVDFEPSKSYEKVHEICSDSEGEREFSSYRFVKDRLRMQLEAGGGTVLESLDDVPEDRLRDTILIANRPCLTAKYISCLAKAVKIINHDYVIQRVKGDTCSPNAFGLPLGWSLLDDRYVGNGVDLGAIQRTRKGGSRQLLARKKLVLVHETPQFLAFWQKVLNDLGAKTTTFSPTDATKADGELKSADAIISDASCPPQIQERAREWHKPLISTTWITQCLINREVLAFDALPNFSFDFSD</sequence>
<feature type="region of interest" description="Disordered" evidence="1">
    <location>
        <begin position="1"/>
        <end position="87"/>
    </location>
</feature>
<dbReference type="SUPFAM" id="SSF63748">
    <property type="entry name" value="Tudor/PWWP/MBT"/>
    <property type="match status" value="1"/>
</dbReference>
<dbReference type="PANTHER" id="PTHR15321">
    <property type="entry name" value="TUMOR SUPPRESSOR P53-BINDING PROTEIN 1"/>
    <property type="match status" value="1"/>
</dbReference>
<protein>
    <submittedName>
        <fullName evidence="3">Tudor domain-containing protein Tdr15</fullName>
    </submittedName>
</protein>
<dbReference type="InterPro" id="IPR056492">
    <property type="entry name" value="SH3_Hsr9"/>
</dbReference>
<dbReference type="SUPFAM" id="SSF52113">
    <property type="entry name" value="BRCT domain"/>
    <property type="match status" value="2"/>
</dbReference>
<dbReference type="InterPro" id="IPR036420">
    <property type="entry name" value="BRCT_dom_sf"/>
</dbReference>
<feature type="compositionally biased region" description="Basic and acidic residues" evidence="1">
    <location>
        <begin position="228"/>
        <end position="247"/>
    </location>
</feature>
<feature type="region of interest" description="Disordered" evidence="1">
    <location>
        <begin position="163"/>
        <end position="285"/>
    </location>
</feature>
<dbReference type="InterPro" id="IPR047252">
    <property type="entry name" value="TP53BP1-like"/>
</dbReference>
<feature type="compositionally biased region" description="Basic and acidic residues" evidence="1">
    <location>
        <begin position="52"/>
        <end position="69"/>
    </location>
</feature>
<dbReference type="GO" id="GO:0045944">
    <property type="term" value="P:positive regulation of transcription by RNA polymerase II"/>
    <property type="evidence" value="ECO:0007669"/>
    <property type="project" value="TreeGrafter"/>
</dbReference>
<feature type="compositionally biased region" description="Low complexity" evidence="1">
    <location>
        <begin position="927"/>
        <end position="947"/>
    </location>
</feature>
<dbReference type="InterPro" id="IPR047250">
    <property type="entry name" value="BRCT_p53bp1-like_rpt2"/>
</dbReference>
<feature type="compositionally biased region" description="Polar residues" evidence="1">
    <location>
        <begin position="448"/>
        <end position="472"/>
    </location>
</feature>
<feature type="region of interest" description="Disordered" evidence="1">
    <location>
        <begin position="905"/>
        <end position="951"/>
    </location>
</feature>
<dbReference type="GO" id="GO:0005634">
    <property type="term" value="C:nucleus"/>
    <property type="evidence" value="ECO:0007669"/>
    <property type="project" value="TreeGrafter"/>
</dbReference>
<feature type="region of interest" description="Disordered" evidence="1">
    <location>
        <begin position="319"/>
        <end position="349"/>
    </location>
</feature>
<feature type="domain" description="BRCT" evidence="2">
    <location>
        <begin position="1164"/>
        <end position="1251"/>
    </location>
</feature>
<dbReference type="GO" id="GO:0000077">
    <property type="term" value="P:DNA damage checkpoint signaling"/>
    <property type="evidence" value="ECO:0007669"/>
    <property type="project" value="TreeGrafter"/>
</dbReference>
<feature type="region of interest" description="Disordered" evidence="1">
    <location>
        <begin position="501"/>
        <end position="522"/>
    </location>
</feature>
<proteinExistence type="evidence at transcript level"/>
<feature type="compositionally biased region" description="Low complexity" evidence="1">
    <location>
        <begin position="726"/>
        <end position="737"/>
    </location>
</feature>
<dbReference type="AlphaFoldDB" id="A0AAU7J8V8"/>
<accession>A0AAU7J8V8</accession>
<reference evidence="3" key="1">
    <citation type="submission" date="2023-12" db="EMBL/GenBank/DDBJ databases">
        <title>Identification and Expression Profile Analysis of Tudor Family Genes in Locusta migratoria, and Functional Characterization of LmTdr7.</title>
        <authorList>
            <person name="Deng S."/>
            <person name="Wang J."/>
            <person name="Ma E."/>
            <person name="Zhang J."/>
            <person name="Xing S."/>
        </authorList>
    </citation>
    <scope>NUCLEOTIDE SEQUENCE</scope>
</reference>
<feature type="region of interest" description="Disordered" evidence="1">
    <location>
        <begin position="569"/>
        <end position="597"/>
    </location>
</feature>
<dbReference type="SMART" id="SM00292">
    <property type="entry name" value="BRCT"/>
    <property type="match status" value="2"/>
</dbReference>
<dbReference type="Gene3D" id="3.40.50.10190">
    <property type="entry name" value="BRCT domain"/>
    <property type="match status" value="2"/>
</dbReference>
<dbReference type="Pfam" id="PF18428">
    <property type="entry name" value="BRCT_3"/>
    <property type="match status" value="1"/>
</dbReference>
<dbReference type="InterPro" id="IPR001357">
    <property type="entry name" value="BRCT_dom"/>
</dbReference>
<dbReference type="Gene3D" id="2.30.30.140">
    <property type="match status" value="1"/>
</dbReference>
<dbReference type="GO" id="GO:0042393">
    <property type="term" value="F:histone binding"/>
    <property type="evidence" value="ECO:0007669"/>
    <property type="project" value="TreeGrafter"/>
</dbReference>
<feature type="compositionally biased region" description="Polar residues" evidence="1">
    <location>
        <begin position="377"/>
        <end position="402"/>
    </location>
</feature>
<dbReference type="CDD" id="cd17724">
    <property type="entry name" value="BRCT_p53bp1_rpt2"/>
    <property type="match status" value="1"/>
</dbReference>